<sequence>MLATNKFPKSKTTKSVPAPLASRRHRDGPFHSFSRGGFDFRFFSKPQLGAQKTLSGTRGAYVDFTAPCKEGAARCECASLRRGPSARCPPRGRVVRPRTCGVPFGTPRPPPSWKARPIQPAGRLSATPRMPEAGSSSQDLMRWKKKPPVRRTVSQICPPPRRPLTVADIRPGMENDRLGVVRDSMFQNPLIVKAELGKPRERSSSLPGIDFNYGLYIRGLDRGVPEAIGHWNVFKQQPTCPHELTRNYIVMNRGAVKAGLVTARENFNYHQLKDIRISDQDDRRLKREPPSLPPNMTFGIRARPSTPFFDLLQHRYQQLWVQEQKATQKAIKLEKKHKVTLGPLYETRSSQLRKYKPPVRLDALWHMPHFQKPAAWLLLWLPFLLCSFLSDLPALDVHGEWGVGASIPGTLLRKGGDHGSTGTRPLRNLHRSSGQRWIPDTLSAARDRTRILMDTSRTHLRCATMRTSSAVI</sequence>
<dbReference type="Pfam" id="PF14825">
    <property type="entry name" value="CFAP77"/>
    <property type="match status" value="1"/>
</dbReference>
<evidence type="ECO:0000313" key="2">
    <source>
        <dbReference type="Ensembl" id="ENSSSCP00070010602.1"/>
    </source>
</evidence>
<dbReference type="AlphaFoldDB" id="A0A4X1T754"/>
<dbReference type="InterPro" id="IPR029147">
    <property type="entry name" value="CFAP77"/>
</dbReference>
<dbReference type="Proteomes" id="UP000314985">
    <property type="component" value="Chromosome 1"/>
</dbReference>
<organism evidence="2 3">
    <name type="scientific">Sus scrofa</name>
    <name type="common">Pig</name>
    <dbReference type="NCBI Taxonomy" id="9823"/>
    <lineage>
        <taxon>Eukaryota</taxon>
        <taxon>Metazoa</taxon>
        <taxon>Chordata</taxon>
        <taxon>Craniata</taxon>
        <taxon>Vertebrata</taxon>
        <taxon>Euteleostomi</taxon>
        <taxon>Mammalia</taxon>
        <taxon>Eutheria</taxon>
        <taxon>Laurasiatheria</taxon>
        <taxon>Artiodactyla</taxon>
        <taxon>Suina</taxon>
        <taxon>Suidae</taxon>
        <taxon>Sus</taxon>
    </lineage>
</organism>
<proteinExistence type="predicted"/>
<evidence type="ECO:0000313" key="3">
    <source>
        <dbReference type="Proteomes" id="UP000314985"/>
    </source>
</evidence>
<dbReference type="Ensembl" id="ENSSSCT00070012882.1">
    <property type="protein sequence ID" value="ENSSSCP00070010602.1"/>
    <property type="gene ID" value="ENSSSCG00070006717.1"/>
</dbReference>
<evidence type="ECO:0000256" key="1">
    <source>
        <dbReference type="SAM" id="MobiDB-lite"/>
    </source>
</evidence>
<reference evidence="2 3" key="1">
    <citation type="submission" date="2017-08" db="EMBL/GenBank/DDBJ databases">
        <title>USMARCv1.0.</title>
        <authorList>
            <person name="Hannum G.I."/>
            <person name="Koren S."/>
            <person name="Schroeder S.G."/>
            <person name="Chin S.C."/>
            <person name="Nonneman D.J."/>
            <person name="Becker S.A."/>
            <person name="Rosen B.D."/>
            <person name="Bickhart D.M."/>
            <person name="Putnam N.H."/>
            <person name="Green R.E."/>
            <person name="Tuggle C.K."/>
            <person name="Liu H."/>
            <person name="Rohrer G.A."/>
            <person name="Warr A."/>
            <person name="Hall R."/>
            <person name="Kim K."/>
            <person name="Hume D.A."/>
            <person name="Talbot R."/>
            <person name="Chow W."/>
            <person name="Howe K."/>
            <person name="Schwartz A.S."/>
            <person name="Watson M."/>
            <person name="Archibald A.L."/>
            <person name="Phillippy A.M."/>
            <person name="Smith T.P.L."/>
        </authorList>
    </citation>
    <scope>NUCLEOTIDE SEQUENCE [LARGE SCALE GENOMIC DNA]</scope>
</reference>
<dbReference type="PANTHER" id="PTHR28617:SF1">
    <property type="entry name" value="CILIA- AND FLAGELLA-ASSOCIATED PROTEIN 77"/>
    <property type="match status" value="1"/>
</dbReference>
<name>A0A4X1T754_PIG</name>
<accession>A0A4X1T754</accession>
<feature type="region of interest" description="Disordered" evidence="1">
    <location>
        <begin position="99"/>
        <end position="164"/>
    </location>
</feature>
<reference evidence="2" key="2">
    <citation type="submission" date="2025-08" db="UniProtKB">
        <authorList>
            <consortium name="Ensembl"/>
        </authorList>
    </citation>
    <scope>IDENTIFICATION</scope>
</reference>
<dbReference type="PANTHER" id="PTHR28617">
    <property type="entry name" value="CILIA- AND FLAGELLA-ASSOCIATED PROTEIN 77"/>
    <property type="match status" value="1"/>
</dbReference>
<feature type="region of interest" description="Disordered" evidence="1">
    <location>
        <begin position="1"/>
        <end position="29"/>
    </location>
</feature>
<protein>
    <recommendedName>
        <fullName evidence="4">Cilia and flagella associated protein 77</fullName>
    </recommendedName>
</protein>
<evidence type="ECO:0008006" key="4">
    <source>
        <dbReference type="Google" id="ProtNLM"/>
    </source>
</evidence>